<dbReference type="eggNOG" id="ENOG5030QZD">
    <property type="taxonomic scope" value="Bacteria"/>
</dbReference>
<proteinExistence type="predicted"/>
<reference evidence="2" key="1">
    <citation type="journal article" date="2011" name="MBio">
        <title>Novel metabolic attributes of the genus Cyanothece, comprising a group of unicellular nitrogen-fixing Cyanobacteria.</title>
        <authorList>
            <person name="Bandyopadhyay A."/>
            <person name="Elvitigala T."/>
            <person name="Welsh E."/>
            <person name="Stockel J."/>
            <person name="Liberton M."/>
            <person name="Min H."/>
            <person name="Sherman L.A."/>
            <person name="Pakrasi H.B."/>
        </authorList>
    </citation>
    <scope>NUCLEOTIDE SEQUENCE [LARGE SCALE GENOMIC DNA]</scope>
    <source>
        <strain evidence="2">PCC 7822</strain>
    </source>
</reference>
<keyword evidence="2" id="KW-1185">Reference proteome</keyword>
<dbReference type="OrthoDB" id="561675at2"/>
<dbReference type="EMBL" id="CP002198">
    <property type="protein sequence ID" value="ADN14587.1"/>
    <property type="molecule type" value="Genomic_DNA"/>
</dbReference>
<gene>
    <name evidence="1" type="ordered locus">Cyan7822_2616</name>
</gene>
<dbReference type="KEGG" id="cyj:Cyan7822_2616"/>
<dbReference type="RefSeq" id="WP_013322692.1">
    <property type="nucleotide sequence ID" value="NC_014501.1"/>
</dbReference>
<accession>E0UJ07</accession>
<evidence type="ECO:0000313" key="1">
    <source>
        <dbReference type="EMBL" id="ADN14587.1"/>
    </source>
</evidence>
<protein>
    <submittedName>
        <fullName evidence="1">Uncharacterized protein</fullName>
    </submittedName>
</protein>
<dbReference type="HOGENOM" id="CLU_2205711_0_0_3"/>
<sequence length="119" mass="13777">MLDKPKNQNIIAVSSELRTRPEDLQAKYQIGKSTYYKRIRYLQITTQKDEQNKVYLTEEQVSQFDQLHIYIQKHGSMIGFDKGEQELKNVSELASSHVLESDYIVQDFPKALGPTALKV</sequence>
<dbReference type="AlphaFoldDB" id="E0UJ07"/>
<evidence type="ECO:0000313" key="2">
    <source>
        <dbReference type="Proteomes" id="UP000008206"/>
    </source>
</evidence>
<dbReference type="Proteomes" id="UP000008206">
    <property type="component" value="Chromosome"/>
</dbReference>
<organism evidence="1 2">
    <name type="scientific">Gloeothece verrucosa (strain PCC 7822)</name>
    <name type="common">Cyanothece sp. (strain PCC 7822)</name>
    <dbReference type="NCBI Taxonomy" id="497965"/>
    <lineage>
        <taxon>Bacteria</taxon>
        <taxon>Bacillati</taxon>
        <taxon>Cyanobacteriota</taxon>
        <taxon>Cyanophyceae</taxon>
        <taxon>Oscillatoriophycideae</taxon>
        <taxon>Chroococcales</taxon>
        <taxon>Aphanothecaceae</taxon>
        <taxon>Gloeothece</taxon>
        <taxon>Gloeothece verrucosa</taxon>
    </lineage>
</organism>
<name>E0UJ07_GLOV7</name>